<dbReference type="EC" id="2.1.1.144" evidence="4"/>
<proteinExistence type="predicted"/>
<evidence type="ECO:0000313" key="5">
    <source>
        <dbReference type="Proteomes" id="UP000528286"/>
    </source>
</evidence>
<dbReference type="GO" id="GO:0030798">
    <property type="term" value="F:trans-aconitate 2-methyltransferase activity"/>
    <property type="evidence" value="ECO:0007669"/>
    <property type="project" value="UniProtKB-EC"/>
</dbReference>
<dbReference type="InterPro" id="IPR029063">
    <property type="entry name" value="SAM-dependent_MTases_sf"/>
</dbReference>
<dbReference type="Gene3D" id="3.40.50.150">
    <property type="entry name" value="Vaccinia Virus protein VP39"/>
    <property type="match status" value="1"/>
</dbReference>
<dbReference type="PANTHER" id="PTHR43861">
    <property type="entry name" value="TRANS-ACONITATE 2-METHYLTRANSFERASE-RELATED"/>
    <property type="match status" value="1"/>
</dbReference>
<gene>
    <name evidence="4" type="ORF">GGR23_000654</name>
</gene>
<dbReference type="Proteomes" id="UP000528286">
    <property type="component" value="Unassembled WGS sequence"/>
</dbReference>
<sequence>MSWEPVRYSRFEEERNRPCADLIRALGDAKPQRIVDMGCGPGNSTEALARRFPGAAILALDSDAAMVDAARRRLPDITVTQADVTSWRPDSPVDLLFSNAVFHWVPDHLPLLRELGTCLAPGGMLAIQMPDNLEEPTHRLMEEIAGSPEFLEAFEGKPPTRTPLPQPREYVQVLGSEGFSVTVWRTTYYHRLAGSEGIVDFVRGAGLRPYLDRLEEKAGASSVQAYLAAYSAAIGEAYPPLGDGSVLLAMPRLFVVAARD</sequence>
<feature type="domain" description="Methyltransferase" evidence="3">
    <location>
        <begin position="34"/>
        <end position="123"/>
    </location>
</feature>
<keyword evidence="1 4" id="KW-0489">Methyltransferase</keyword>
<dbReference type="Gene3D" id="1.10.150.290">
    <property type="entry name" value="S-adenosyl-L-methionine-dependent methyltransferases"/>
    <property type="match status" value="1"/>
</dbReference>
<evidence type="ECO:0000259" key="3">
    <source>
        <dbReference type="Pfam" id="PF13649"/>
    </source>
</evidence>
<keyword evidence="5" id="KW-1185">Reference proteome</keyword>
<evidence type="ECO:0000256" key="1">
    <source>
        <dbReference type="ARBA" id="ARBA00022603"/>
    </source>
</evidence>
<dbReference type="NCBIfam" id="NF002463">
    <property type="entry name" value="PRK01683.1"/>
    <property type="match status" value="1"/>
</dbReference>
<dbReference type="CDD" id="cd02440">
    <property type="entry name" value="AdoMet_MTases"/>
    <property type="match status" value="1"/>
</dbReference>
<dbReference type="EMBL" id="JACIEZ010000001">
    <property type="protein sequence ID" value="MBB4063493.1"/>
    <property type="molecule type" value="Genomic_DNA"/>
</dbReference>
<evidence type="ECO:0000256" key="2">
    <source>
        <dbReference type="ARBA" id="ARBA00022679"/>
    </source>
</evidence>
<dbReference type="GO" id="GO:0032259">
    <property type="term" value="P:methylation"/>
    <property type="evidence" value="ECO:0007669"/>
    <property type="project" value="UniProtKB-KW"/>
</dbReference>
<keyword evidence="2 4" id="KW-0808">Transferase</keyword>
<dbReference type="RefSeq" id="WP_183364680.1">
    <property type="nucleotide sequence ID" value="NZ_JACIEZ010000001.1"/>
</dbReference>
<dbReference type="InterPro" id="IPR023149">
    <property type="entry name" value="Trans_acon_MeTrfase_C"/>
</dbReference>
<dbReference type="AlphaFoldDB" id="A0A7W6J2C5"/>
<dbReference type="Pfam" id="PF13649">
    <property type="entry name" value="Methyltransf_25"/>
    <property type="match status" value="1"/>
</dbReference>
<organism evidence="4 5">
    <name type="scientific">Gellertiella hungarica</name>
    <dbReference type="NCBI Taxonomy" id="1572859"/>
    <lineage>
        <taxon>Bacteria</taxon>
        <taxon>Pseudomonadati</taxon>
        <taxon>Pseudomonadota</taxon>
        <taxon>Alphaproteobacteria</taxon>
        <taxon>Hyphomicrobiales</taxon>
        <taxon>Rhizobiaceae</taxon>
        <taxon>Gellertiella</taxon>
    </lineage>
</organism>
<dbReference type="SUPFAM" id="SSF53335">
    <property type="entry name" value="S-adenosyl-L-methionine-dependent methyltransferases"/>
    <property type="match status" value="1"/>
</dbReference>
<evidence type="ECO:0000313" key="4">
    <source>
        <dbReference type="EMBL" id="MBB4063493.1"/>
    </source>
</evidence>
<comment type="caution">
    <text evidence="4">The sequence shown here is derived from an EMBL/GenBank/DDBJ whole genome shotgun (WGS) entry which is preliminary data.</text>
</comment>
<protein>
    <submittedName>
        <fullName evidence="4">Trans-aconitate 2-methyltransferase</fullName>
        <ecNumber evidence="4">2.1.1.144</ecNumber>
    </submittedName>
</protein>
<dbReference type="InterPro" id="IPR041698">
    <property type="entry name" value="Methyltransf_25"/>
</dbReference>
<name>A0A7W6J2C5_9HYPH</name>
<dbReference type="PANTHER" id="PTHR43861:SF1">
    <property type="entry name" value="TRANS-ACONITATE 2-METHYLTRANSFERASE"/>
    <property type="match status" value="1"/>
</dbReference>
<reference evidence="4 5" key="1">
    <citation type="submission" date="2020-08" db="EMBL/GenBank/DDBJ databases">
        <title>Genomic Encyclopedia of Type Strains, Phase IV (KMG-IV): sequencing the most valuable type-strain genomes for metagenomic binning, comparative biology and taxonomic classification.</title>
        <authorList>
            <person name="Goeker M."/>
        </authorList>
    </citation>
    <scope>NUCLEOTIDE SEQUENCE [LARGE SCALE GENOMIC DNA]</scope>
    <source>
        <strain evidence="4 5">DSM 29853</strain>
    </source>
</reference>
<accession>A0A7W6J2C5</accession>